<protein>
    <recommendedName>
        <fullName evidence="1">Apextrin C-terminal domain-containing protein</fullName>
    </recommendedName>
</protein>
<feature type="domain" description="Apextrin C-terminal" evidence="1">
    <location>
        <begin position="181"/>
        <end position="387"/>
    </location>
</feature>
<comment type="caution">
    <text evidence="2">The sequence shown here is derived from an EMBL/GenBank/DDBJ whole genome shotgun (WGS) entry which is preliminary data.</text>
</comment>
<dbReference type="Proteomes" id="UP001283361">
    <property type="component" value="Unassembled WGS sequence"/>
</dbReference>
<dbReference type="Pfam" id="PF16977">
    <property type="entry name" value="ApeC"/>
    <property type="match status" value="1"/>
</dbReference>
<proteinExistence type="predicted"/>
<name>A0AAE1CQ88_9GAST</name>
<dbReference type="AlphaFoldDB" id="A0AAE1CQ88"/>
<dbReference type="PANTHER" id="PTHR19324">
    <property type="entry name" value="PERFORIN-LIKE PROTEIN 1"/>
    <property type="match status" value="1"/>
</dbReference>
<sequence>MDVSDPRMPFQLTVTPAFANRYTTNNMTLRCERNPSVQTKMAEISRMRILKQSYPGWDLIAEKRDILSSPTVSVDATASASVTSDIANIFLQVTWDNIDRDNFGVYKCEVMGFHLNAAAAMESSGTIQVDEGNNFIAHVLGISKDAQQHMEEIEKSTDTKIARLQKGLSEVKTFLSSLTQWPGGYYALLQPETGCPVDLAFFGGTHKFHKIHTETQYSTNETNRYSYIFSSMISNSEGGQNFFTMEFCEVTKQFNTSSWPQGVFCIHKLQHKPCPAGFTFGGAYLDTEDTDPSGEARNNVASRSNDMYLYFCCQNSSSASEPIQLPTSSPFLLYRYGGECQSVQGMSVSEEFIQINTEDSSNFDFVSGSHPDVDQPGSVMKFHLCYYS</sequence>
<gene>
    <name evidence="2" type="ORF">RRG08_017523</name>
</gene>
<accession>A0AAE1CQ88</accession>
<evidence type="ECO:0000259" key="1">
    <source>
        <dbReference type="Pfam" id="PF16977"/>
    </source>
</evidence>
<dbReference type="EMBL" id="JAWDGP010007196">
    <property type="protein sequence ID" value="KAK3728229.1"/>
    <property type="molecule type" value="Genomic_DNA"/>
</dbReference>
<dbReference type="PANTHER" id="PTHR19324:SF33">
    <property type="entry name" value="MUCIN-5AC"/>
    <property type="match status" value="1"/>
</dbReference>
<evidence type="ECO:0000313" key="2">
    <source>
        <dbReference type="EMBL" id="KAK3728229.1"/>
    </source>
</evidence>
<organism evidence="2 3">
    <name type="scientific">Elysia crispata</name>
    <name type="common">lettuce slug</name>
    <dbReference type="NCBI Taxonomy" id="231223"/>
    <lineage>
        <taxon>Eukaryota</taxon>
        <taxon>Metazoa</taxon>
        <taxon>Spiralia</taxon>
        <taxon>Lophotrochozoa</taxon>
        <taxon>Mollusca</taxon>
        <taxon>Gastropoda</taxon>
        <taxon>Heterobranchia</taxon>
        <taxon>Euthyneura</taxon>
        <taxon>Panpulmonata</taxon>
        <taxon>Sacoglossa</taxon>
        <taxon>Placobranchoidea</taxon>
        <taxon>Plakobranchidae</taxon>
        <taxon>Elysia</taxon>
    </lineage>
</organism>
<dbReference type="InterPro" id="IPR031569">
    <property type="entry name" value="ApeC"/>
</dbReference>
<evidence type="ECO:0000313" key="3">
    <source>
        <dbReference type="Proteomes" id="UP001283361"/>
    </source>
</evidence>
<reference evidence="2" key="1">
    <citation type="journal article" date="2023" name="G3 (Bethesda)">
        <title>A reference genome for the long-term kleptoplast-retaining sea slug Elysia crispata morphotype clarki.</title>
        <authorList>
            <person name="Eastman K.E."/>
            <person name="Pendleton A.L."/>
            <person name="Shaikh M.A."/>
            <person name="Suttiyut T."/>
            <person name="Ogas R."/>
            <person name="Tomko P."/>
            <person name="Gavelis G."/>
            <person name="Widhalm J.R."/>
            <person name="Wisecaver J.H."/>
        </authorList>
    </citation>
    <scope>NUCLEOTIDE SEQUENCE</scope>
    <source>
        <strain evidence="2">ECLA1</strain>
    </source>
</reference>
<keyword evidence="3" id="KW-1185">Reference proteome</keyword>